<proteinExistence type="predicted"/>
<dbReference type="AlphaFoldDB" id="A0A163HRC3"/>
<keyword evidence="2" id="KW-1185">Reference proteome</keyword>
<sequence length="349" mass="40009">MTASNTAPADRRERQRNARAIRRGLAEITPGNSSLQTQSLLFSKLPAEIRFLIFQFLLSQAHDHNRPISIHSISPLYRPGHAYRTKIDTAILLTCRIVYYEAHAIPIRSATHHFRHLGSTSWLYEGDVWLHHMTKQRGADVYHLHDNLVALNPRNFTKFFLPHLSWKRVTWTICAYLWPPILAGYREIDRLAETLACVGLPVSCQEVNLELEIRKDVPEFRESLQQQANLCQKIGFVTGESTQGQVHTAQPAGLRRSDGSILPFDATNSKQYTWVGSGQARWGTSALIMEKETVKYRTIRLCWRARVPRREYMSYDYMNCLDLNNCEEVEGIKQGGLDDTSLRSPATHH</sequence>
<gene>
    <name evidence="1" type="ORF">ST47_g3555</name>
</gene>
<accession>A0A163HRC3</accession>
<dbReference type="Proteomes" id="UP000076837">
    <property type="component" value="Unassembled WGS sequence"/>
</dbReference>
<reference evidence="1 2" key="1">
    <citation type="journal article" date="2016" name="Sci. Rep.">
        <title>Draft genome sequencing and secretome analysis of fungal phytopathogen Ascochyta rabiei provides insight into the necrotrophic effector repertoire.</title>
        <authorList>
            <person name="Verma S."/>
            <person name="Gazara R.K."/>
            <person name="Nizam S."/>
            <person name="Parween S."/>
            <person name="Chattopadhyay D."/>
            <person name="Verma P.K."/>
        </authorList>
    </citation>
    <scope>NUCLEOTIDE SEQUENCE [LARGE SCALE GENOMIC DNA]</scope>
    <source>
        <strain evidence="1 2">ArDII</strain>
    </source>
</reference>
<organism evidence="1 2">
    <name type="scientific">Didymella rabiei</name>
    <name type="common">Chickpea ascochyta blight fungus</name>
    <name type="synonym">Mycosphaerella rabiei</name>
    <dbReference type="NCBI Taxonomy" id="5454"/>
    <lineage>
        <taxon>Eukaryota</taxon>
        <taxon>Fungi</taxon>
        <taxon>Dikarya</taxon>
        <taxon>Ascomycota</taxon>
        <taxon>Pezizomycotina</taxon>
        <taxon>Dothideomycetes</taxon>
        <taxon>Pleosporomycetidae</taxon>
        <taxon>Pleosporales</taxon>
        <taxon>Pleosporineae</taxon>
        <taxon>Didymellaceae</taxon>
        <taxon>Ascochyta</taxon>
    </lineage>
</organism>
<dbReference type="OrthoDB" id="288942at2759"/>
<comment type="caution">
    <text evidence="1">The sequence shown here is derived from an EMBL/GenBank/DDBJ whole genome shotgun (WGS) entry which is preliminary data.</text>
</comment>
<dbReference type="STRING" id="5454.A0A163HRC3"/>
<name>A0A163HRC3_DIDRA</name>
<evidence type="ECO:0000313" key="1">
    <source>
        <dbReference type="EMBL" id="KZM25425.1"/>
    </source>
</evidence>
<protein>
    <submittedName>
        <fullName evidence="1">Uncharacterized protein</fullName>
    </submittedName>
</protein>
<evidence type="ECO:0000313" key="2">
    <source>
        <dbReference type="Proteomes" id="UP000076837"/>
    </source>
</evidence>
<dbReference type="EMBL" id="JYNV01000129">
    <property type="protein sequence ID" value="KZM25425.1"/>
    <property type="molecule type" value="Genomic_DNA"/>
</dbReference>